<feature type="compositionally biased region" description="Polar residues" evidence="18">
    <location>
        <begin position="1"/>
        <end position="19"/>
    </location>
</feature>
<keyword evidence="14" id="KW-0131">Cell cycle</keyword>
<evidence type="ECO:0000256" key="1">
    <source>
        <dbReference type="ARBA" id="ARBA00004123"/>
    </source>
</evidence>
<dbReference type="EMBL" id="OX465084">
    <property type="protein sequence ID" value="CAI9296444.1"/>
    <property type="molecule type" value="Genomic_DNA"/>
</dbReference>
<keyword evidence="5" id="KW-0132">Cell division</keyword>
<comment type="subcellular location">
    <subcellularLocation>
        <location evidence="2">Cytoplasm</location>
    </subcellularLocation>
    <subcellularLocation>
        <location evidence="1">Nucleus</location>
    </subcellularLocation>
</comment>
<keyword evidence="13" id="KW-0539">Nucleus</keyword>
<evidence type="ECO:0000256" key="5">
    <source>
        <dbReference type="ARBA" id="ARBA00022618"/>
    </source>
</evidence>
<sequence length="455" mass="52562">MMSLSPSLNSFSPENQNGISMRRDCRSGRGIGGPFLSKSRGVKLRKYHFPWSFVEELNPKLIGGIRRRIKITHHLETMAVDSMPPIIYAQLNYLLTHSPHSIKVEQMWSGSKNPGFLDRFTLAIPFCLDYIKWDVIYNAQFPLLAPDIIFGPEDESFRPYHAGGEGDLKPKNSLSDWNCKDPTKLLSLIHELRNLYMAYQKKRVGNVDDERLKFEINTIYSQEGIEMYMSSGFDKPEEVKFAVPLLEMDLNKMVSGSTWRHQQKIYLQVIYPVGRKYSAMTSAPRLKLVSTPELKTLFSIDDFRLPPWLEGMCMAEYLPNLEEILQSQIRDAISSIEVRRKFITALAIPFGRPLEADPVFCRKATFLACSGVFTFLVHFSLPLQFPRQQPALILQSSQHFHSPPGNEPIKSAILQDYPWSPRWDVAEMTERIFEYLMEECLNFKKYCNEVLLQQR</sequence>
<dbReference type="GO" id="GO:0051301">
    <property type="term" value="P:cell division"/>
    <property type="evidence" value="ECO:0007669"/>
    <property type="project" value="UniProtKB-KW"/>
</dbReference>
<keyword evidence="12" id="KW-0234">DNA repair</keyword>
<dbReference type="AlphaFoldDB" id="A0AA35ZPE4"/>
<keyword evidence="10" id="KW-0833">Ubl conjugation pathway</keyword>
<accession>A0AA35ZPE4</accession>
<evidence type="ECO:0000256" key="7">
    <source>
        <dbReference type="ARBA" id="ARBA00022737"/>
    </source>
</evidence>
<reference evidence="19" key="1">
    <citation type="submission" date="2023-04" db="EMBL/GenBank/DDBJ databases">
        <authorList>
            <person name="Vijverberg K."/>
            <person name="Xiong W."/>
            <person name="Schranz E."/>
        </authorList>
    </citation>
    <scope>NUCLEOTIDE SEQUENCE</scope>
</reference>
<evidence type="ECO:0000256" key="15">
    <source>
        <dbReference type="ARBA" id="ARBA00025766"/>
    </source>
</evidence>
<dbReference type="Pfam" id="PF06113">
    <property type="entry name" value="BRE"/>
    <property type="match status" value="1"/>
</dbReference>
<evidence type="ECO:0000256" key="2">
    <source>
        <dbReference type="ARBA" id="ARBA00004496"/>
    </source>
</evidence>
<evidence type="ECO:0000256" key="9">
    <source>
        <dbReference type="ARBA" id="ARBA00022776"/>
    </source>
</evidence>
<evidence type="ECO:0000256" key="14">
    <source>
        <dbReference type="ARBA" id="ARBA00023306"/>
    </source>
</evidence>
<evidence type="ECO:0000256" key="17">
    <source>
        <dbReference type="ARBA" id="ARBA00032630"/>
    </source>
</evidence>
<keyword evidence="8" id="KW-0227">DNA damage</keyword>
<evidence type="ECO:0000256" key="6">
    <source>
        <dbReference type="ARBA" id="ARBA00022703"/>
    </source>
</evidence>
<keyword evidence="20" id="KW-1185">Reference proteome</keyword>
<dbReference type="PANTHER" id="PTHR15189">
    <property type="entry name" value="BRISC AND BRCA1-A COMPLEX MEMBER 2"/>
    <property type="match status" value="1"/>
</dbReference>
<dbReference type="GO" id="GO:0005737">
    <property type="term" value="C:cytoplasm"/>
    <property type="evidence" value="ECO:0007669"/>
    <property type="project" value="UniProtKB-SubCell"/>
</dbReference>
<keyword evidence="4" id="KW-0963">Cytoplasm</keyword>
<comment type="similarity">
    <text evidence="15">Belongs to the BABAM2 family.</text>
</comment>
<evidence type="ECO:0000313" key="20">
    <source>
        <dbReference type="Proteomes" id="UP001177003"/>
    </source>
</evidence>
<name>A0AA35ZPE4_LACSI</name>
<proteinExistence type="inferred from homology"/>
<dbReference type="Proteomes" id="UP001177003">
    <property type="component" value="Chromosome 8"/>
</dbReference>
<evidence type="ECO:0000256" key="12">
    <source>
        <dbReference type="ARBA" id="ARBA00023204"/>
    </source>
</evidence>
<evidence type="ECO:0000256" key="13">
    <source>
        <dbReference type="ARBA" id="ARBA00023242"/>
    </source>
</evidence>
<gene>
    <name evidence="19" type="ORF">LSALG_LOCUS35306</name>
</gene>
<keyword evidence="11" id="KW-0156">Chromatin regulator</keyword>
<dbReference type="InterPro" id="IPR010358">
    <property type="entry name" value="BRE"/>
</dbReference>
<dbReference type="PANTHER" id="PTHR15189:SF7">
    <property type="entry name" value="BRISC AND BRCA1-A COMPLEX MEMBER 2"/>
    <property type="match status" value="1"/>
</dbReference>
<dbReference type="GO" id="GO:0006302">
    <property type="term" value="P:double-strand break repair"/>
    <property type="evidence" value="ECO:0007669"/>
    <property type="project" value="TreeGrafter"/>
</dbReference>
<evidence type="ECO:0000256" key="11">
    <source>
        <dbReference type="ARBA" id="ARBA00022853"/>
    </source>
</evidence>
<dbReference type="GO" id="GO:0070552">
    <property type="term" value="C:BRISC complex"/>
    <property type="evidence" value="ECO:0007669"/>
    <property type="project" value="InterPro"/>
</dbReference>
<dbReference type="GO" id="GO:0006325">
    <property type="term" value="P:chromatin organization"/>
    <property type="evidence" value="ECO:0007669"/>
    <property type="project" value="UniProtKB-KW"/>
</dbReference>
<evidence type="ECO:0000256" key="16">
    <source>
        <dbReference type="ARBA" id="ARBA00032491"/>
    </source>
</evidence>
<evidence type="ECO:0000256" key="8">
    <source>
        <dbReference type="ARBA" id="ARBA00022763"/>
    </source>
</evidence>
<protein>
    <recommendedName>
        <fullName evidence="3">BRISC and BRCA1-A complex member 2</fullName>
    </recommendedName>
    <alternativeName>
        <fullName evidence="16">BRCA1-A complex subunit BRE</fullName>
    </alternativeName>
    <alternativeName>
        <fullName evidence="17">BRCA1/BRCA2-containing complex subunit 45</fullName>
    </alternativeName>
</protein>
<evidence type="ECO:0000313" key="19">
    <source>
        <dbReference type="EMBL" id="CAI9296444.1"/>
    </source>
</evidence>
<keyword evidence="6" id="KW-0053">Apoptosis</keyword>
<evidence type="ECO:0000256" key="3">
    <source>
        <dbReference type="ARBA" id="ARBA00019438"/>
    </source>
</evidence>
<keyword evidence="9" id="KW-0498">Mitosis</keyword>
<feature type="region of interest" description="Disordered" evidence="18">
    <location>
        <begin position="1"/>
        <end position="24"/>
    </location>
</feature>
<evidence type="ECO:0000256" key="18">
    <source>
        <dbReference type="SAM" id="MobiDB-lite"/>
    </source>
</evidence>
<keyword evidence="7" id="KW-0677">Repeat</keyword>
<evidence type="ECO:0000256" key="10">
    <source>
        <dbReference type="ARBA" id="ARBA00022786"/>
    </source>
</evidence>
<organism evidence="19 20">
    <name type="scientific">Lactuca saligna</name>
    <name type="common">Willowleaf lettuce</name>
    <dbReference type="NCBI Taxonomy" id="75948"/>
    <lineage>
        <taxon>Eukaryota</taxon>
        <taxon>Viridiplantae</taxon>
        <taxon>Streptophyta</taxon>
        <taxon>Embryophyta</taxon>
        <taxon>Tracheophyta</taxon>
        <taxon>Spermatophyta</taxon>
        <taxon>Magnoliopsida</taxon>
        <taxon>eudicotyledons</taxon>
        <taxon>Gunneridae</taxon>
        <taxon>Pentapetalae</taxon>
        <taxon>asterids</taxon>
        <taxon>campanulids</taxon>
        <taxon>Asterales</taxon>
        <taxon>Asteraceae</taxon>
        <taxon>Cichorioideae</taxon>
        <taxon>Cichorieae</taxon>
        <taxon>Lactucinae</taxon>
        <taxon>Lactuca</taxon>
    </lineage>
</organism>
<evidence type="ECO:0000256" key="4">
    <source>
        <dbReference type="ARBA" id="ARBA00022490"/>
    </source>
</evidence>